<dbReference type="Proteomes" id="UP000051749">
    <property type="component" value="Unassembled WGS sequence"/>
</dbReference>
<feature type="domain" description="N-acetyltransferase" evidence="1">
    <location>
        <begin position="5"/>
        <end position="169"/>
    </location>
</feature>
<dbReference type="STRING" id="319653.SAMN04487973_11242"/>
<dbReference type="GO" id="GO:0016747">
    <property type="term" value="F:acyltransferase activity, transferring groups other than amino-acyl groups"/>
    <property type="evidence" value="ECO:0007669"/>
    <property type="project" value="InterPro"/>
</dbReference>
<keyword evidence="5" id="KW-1185">Reference proteome</keyword>
<dbReference type="SUPFAM" id="SSF55729">
    <property type="entry name" value="Acyl-CoA N-acyltransferases (Nat)"/>
    <property type="match status" value="1"/>
</dbReference>
<sequence>MSEEVTITEATREDASAVLTLLKQLDEETETFTVEDDLTKLTVDIEACQLELIQQSHENLVLLAKYQNQAIGLATVMKDETHKLGEVGVAVLKSFWNQGLGTALVEETITWGKSFSWLPGLMLTVQKRNQGARHIYKKLGFEEIQSNKKGFQDKNGIFYATVDMQLQFS</sequence>
<dbReference type="InterPro" id="IPR050276">
    <property type="entry name" value="MshD_Acetyltransferase"/>
</dbReference>
<dbReference type="RefSeq" id="WP_057806701.1">
    <property type="nucleotide sequence ID" value="NZ_BJYP01000024.1"/>
</dbReference>
<dbReference type="InterPro" id="IPR000182">
    <property type="entry name" value="GNAT_dom"/>
</dbReference>
<evidence type="ECO:0000313" key="4">
    <source>
        <dbReference type="Proteomes" id="UP000051749"/>
    </source>
</evidence>
<reference evidence="2 4" key="1">
    <citation type="journal article" date="2015" name="Genome Announc.">
        <title>Expanding the biotechnology potential of lactobacilli through comparative genomics of 213 strains and associated genera.</title>
        <authorList>
            <person name="Sun Z."/>
            <person name="Harris H.M."/>
            <person name="McCann A."/>
            <person name="Guo C."/>
            <person name="Argimon S."/>
            <person name="Zhang W."/>
            <person name="Yang X."/>
            <person name="Jeffery I.B."/>
            <person name="Cooney J.C."/>
            <person name="Kagawa T.F."/>
            <person name="Liu W."/>
            <person name="Song Y."/>
            <person name="Salvetti E."/>
            <person name="Wrobel A."/>
            <person name="Rasinkangas P."/>
            <person name="Parkhill J."/>
            <person name="Rea M.C."/>
            <person name="O'Sullivan O."/>
            <person name="Ritari J."/>
            <person name="Douillard F.P."/>
            <person name="Paul Ross R."/>
            <person name="Yang R."/>
            <person name="Briner A.E."/>
            <person name="Felis G.E."/>
            <person name="de Vos W.M."/>
            <person name="Barrangou R."/>
            <person name="Klaenhammer T.R."/>
            <person name="Caufield P.W."/>
            <person name="Cui Y."/>
            <person name="Zhang H."/>
            <person name="O'Toole P.W."/>
        </authorList>
    </citation>
    <scope>NUCLEOTIDE SEQUENCE [LARGE SCALE GENOMIC DNA]</scope>
    <source>
        <strain evidence="2 4">DSM 22301</strain>
    </source>
</reference>
<proteinExistence type="predicted"/>
<dbReference type="Gene3D" id="3.40.630.30">
    <property type="match status" value="1"/>
</dbReference>
<dbReference type="EMBL" id="JQBY01000013">
    <property type="protein sequence ID" value="KRN82196.1"/>
    <property type="molecule type" value="Genomic_DNA"/>
</dbReference>
<dbReference type="PATRIC" id="fig|319653.3.peg.442"/>
<dbReference type="Pfam" id="PF00583">
    <property type="entry name" value="Acetyltransf_1"/>
    <property type="match status" value="1"/>
</dbReference>
<dbReference type="PANTHER" id="PTHR43617">
    <property type="entry name" value="L-AMINO ACID N-ACETYLTRANSFERASE"/>
    <property type="match status" value="1"/>
</dbReference>
<comment type="caution">
    <text evidence="2">The sequence shown here is derived from an EMBL/GenBank/DDBJ whole genome shotgun (WGS) entry which is preliminary data.</text>
</comment>
<gene>
    <name evidence="2" type="ORF">IV87_GL000432</name>
    <name evidence="3" type="ORF">SAMN04487973_11242</name>
</gene>
<keyword evidence="3" id="KW-0689">Ribosomal protein</keyword>
<evidence type="ECO:0000313" key="3">
    <source>
        <dbReference type="EMBL" id="SER66038.1"/>
    </source>
</evidence>
<dbReference type="GO" id="GO:0005840">
    <property type="term" value="C:ribosome"/>
    <property type="evidence" value="ECO:0007669"/>
    <property type="project" value="UniProtKB-KW"/>
</dbReference>
<dbReference type="PANTHER" id="PTHR43617:SF34">
    <property type="entry name" value="PUTATIVE-RELATED"/>
    <property type="match status" value="1"/>
</dbReference>
<protein>
    <submittedName>
        <fullName evidence="3">Ribosomal protein S18 acetylase RimI</fullName>
    </submittedName>
</protein>
<dbReference type="Proteomes" id="UP000182818">
    <property type="component" value="Unassembled WGS sequence"/>
</dbReference>
<dbReference type="GeneID" id="76043802"/>
<evidence type="ECO:0000313" key="5">
    <source>
        <dbReference type="Proteomes" id="UP000182818"/>
    </source>
</evidence>
<dbReference type="PROSITE" id="PS51186">
    <property type="entry name" value="GNAT"/>
    <property type="match status" value="1"/>
</dbReference>
<dbReference type="InterPro" id="IPR016181">
    <property type="entry name" value="Acyl_CoA_acyltransferase"/>
</dbReference>
<dbReference type="AlphaFoldDB" id="A0A0R2K7E5"/>
<name>A0A0R2K7E5_9LACO</name>
<dbReference type="OrthoDB" id="948250at2"/>
<organism evidence="2 4">
    <name type="scientific">Pediococcus ethanolidurans</name>
    <dbReference type="NCBI Taxonomy" id="319653"/>
    <lineage>
        <taxon>Bacteria</taxon>
        <taxon>Bacillati</taxon>
        <taxon>Bacillota</taxon>
        <taxon>Bacilli</taxon>
        <taxon>Lactobacillales</taxon>
        <taxon>Lactobacillaceae</taxon>
        <taxon>Pediococcus</taxon>
    </lineage>
</organism>
<dbReference type="CDD" id="cd04301">
    <property type="entry name" value="NAT_SF"/>
    <property type="match status" value="1"/>
</dbReference>
<dbReference type="EMBL" id="FOGK01000012">
    <property type="protein sequence ID" value="SER66038.1"/>
    <property type="molecule type" value="Genomic_DNA"/>
</dbReference>
<accession>A0A0R2K7E5</accession>
<evidence type="ECO:0000259" key="1">
    <source>
        <dbReference type="PROSITE" id="PS51186"/>
    </source>
</evidence>
<keyword evidence="3" id="KW-0687">Ribonucleoprotein</keyword>
<evidence type="ECO:0000313" key="2">
    <source>
        <dbReference type="EMBL" id="KRN82196.1"/>
    </source>
</evidence>
<reference evidence="3 5" key="2">
    <citation type="submission" date="2016-10" db="EMBL/GenBank/DDBJ databases">
        <authorList>
            <person name="Varghese N."/>
            <person name="Submissions S."/>
        </authorList>
    </citation>
    <scope>NUCLEOTIDE SEQUENCE [LARGE SCALE GENOMIC DNA]</scope>
    <source>
        <strain evidence="3 5">CGMCC 1.3889</strain>
    </source>
</reference>